<dbReference type="GO" id="GO:0006121">
    <property type="term" value="P:mitochondrial electron transport, succinate to ubiquinone"/>
    <property type="evidence" value="ECO:0007669"/>
    <property type="project" value="TreeGrafter"/>
</dbReference>
<evidence type="ECO:0000256" key="4">
    <source>
        <dbReference type="ARBA" id="ARBA00022448"/>
    </source>
</evidence>
<dbReference type="InterPro" id="IPR043129">
    <property type="entry name" value="ATPase_NBD"/>
</dbReference>
<accession>A0A8J6L3J6</accession>
<dbReference type="Gene3D" id="3.30.420.40">
    <property type="match status" value="2"/>
</dbReference>
<comment type="catalytic activity">
    <reaction evidence="20">
        <text>a quinone + succinate = fumarate + a quinol</text>
        <dbReference type="Rhea" id="RHEA:40523"/>
        <dbReference type="ChEBI" id="CHEBI:24646"/>
        <dbReference type="ChEBI" id="CHEBI:29806"/>
        <dbReference type="ChEBI" id="CHEBI:30031"/>
        <dbReference type="ChEBI" id="CHEBI:132124"/>
        <dbReference type="EC" id="1.3.5.1"/>
    </reaction>
</comment>
<dbReference type="Gene3D" id="3.90.700.10">
    <property type="entry name" value="Succinate dehydrogenase/fumarate reductase flavoprotein, catalytic domain"/>
    <property type="match status" value="1"/>
</dbReference>
<dbReference type="SUPFAM" id="SSF50494">
    <property type="entry name" value="Trypsin-like serine proteases"/>
    <property type="match status" value="1"/>
</dbReference>
<feature type="binding site" evidence="18">
    <location>
        <begin position="1120"/>
        <end position="1121"/>
    </location>
    <ligand>
        <name>FAD</name>
        <dbReference type="ChEBI" id="CHEBI:57692"/>
    </ligand>
</feature>
<evidence type="ECO:0000256" key="11">
    <source>
        <dbReference type="ARBA" id="ARBA00022982"/>
    </source>
</evidence>
<evidence type="ECO:0000256" key="15">
    <source>
        <dbReference type="ARBA" id="ARBA00023186"/>
    </source>
</evidence>
<comment type="function">
    <text evidence="20">Flavoprotein (FP) subunit of succinate dehydrogenase (SDH) that is involved in complex II of the mitochondrial electron transport chain and is responsible for transferring electrons from succinate to ubiquinone (coenzyme Q).</text>
</comment>
<dbReference type="Gene3D" id="3.50.50.60">
    <property type="entry name" value="FAD/NAD(P)-binding domain"/>
    <property type="match status" value="1"/>
</dbReference>
<dbReference type="PANTHER" id="PTHR11632">
    <property type="entry name" value="SUCCINATE DEHYDROGENASE 2 FLAVOPROTEIN SUBUNIT"/>
    <property type="match status" value="1"/>
</dbReference>
<dbReference type="PROSITE" id="PS50240">
    <property type="entry name" value="TRYPSIN_DOM"/>
    <property type="match status" value="1"/>
</dbReference>
<feature type="binding site" evidence="18">
    <location>
        <begin position="750"/>
        <end position="755"/>
    </location>
    <ligand>
        <name>FAD</name>
        <dbReference type="ChEBI" id="CHEBI:57692"/>
    </ligand>
</feature>
<dbReference type="Gene3D" id="3.30.30.30">
    <property type="match status" value="1"/>
</dbReference>
<dbReference type="SUPFAM" id="SSF56425">
    <property type="entry name" value="Succinate dehydrogenase/fumarate reductase flavoprotein, catalytic domain"/>
    <property type="match status" value="1"/>
</dbReference>
<dbReference type="PROSITE" id="PS00504">
    <property type="entry name" value="FRD_SDH_FAD_BINDING"/>
    <property type="match status" value="1"/>
</dbReference>
<comment type="similarity">
    <text evidence="2">Belongs to the heat shock protein 70 family.</text>
</comment>
<dbReference type="InterPro" id="IPR029047">
    <property type="entry name" value="HSP70_peptide-bd_sf"/>
</dbReference>
<dbReference type="GO" id="GO:0005743">
    <property type="term" value="C:mitochondrial inner membrane"/>
    <property type="evidence" value="ECO:0007669"/>
    <property type="project" value="UniProtKB-SubCell"/>
</dbReference>
<dbReference type="FunFam" id="1.20.58.100:FF:000001">
    <property type="entry name" value="Succinate dehydrogenase flavoprotein subunit (SdhA)"/>
    <property type="match status" value="1"/>
</dbReference>
<sequence length="1328" mass="147210">MDGELIVGIDLGTTNSCIAVKRNGKIDVIPNSDGKRTTLSFVYYDKNKNVLVGKTAKHESTSKPSNGIYEIKRLIGCLHDDPDIESEKDSLTYNYVRGTNGEIRIEMENDSGKIYKLPEEVCARILHKLKMDAEKYLGQKVNKAVVTVPAYFNNNQRAATRDAARIAGFEVLKLINEPSAAALAYIHETESVNQRTILIYDLGGGTFDVSIVRAHSRNITVLSVSGDTHLGGQDFLNRLVRYVTNEIETKCKIQVRHNKRHMRNIINLCERTKKILTTVTRTTVVPEFANAEEDIELEITREKFEEINDDLFKETIKIVDTCIKNIRLSKDDIDEVLLVGGASRIPKIEILLREYFNNKTIQRNINADEAIAIGAAIEADFLINHVNGGHDTNALLIDVLPLSIGTVLDEATSKHVHVVKKSNKDGQGCILSIYEGRHLDCSKNVLLGAHEIKWTKSVSKSRNIEITMQINTYGIIWVTAKGDTIKTFSIALNKGRLEEEELLRIAQEIQNWVLTAAHCIQLDETTPSTKPGEVYVALGSIFRDAKQAQILRVERLSIHPKYLSSGGRHDIGLVKLKTPALLGLYQFLGVNVLGIAFLGRNVNLIRLHLNNKETLLNQTAYLTGFGIINDFYQTPQRLRKAVLHISSYDKCLSEAQFKNVEICAASRIAEGKACKGDSGGPLFIIRNKKQIQVGVTSHLAFLPTNTNLTPQALSRGVHIGADRRNAKVSSDAVSKVYPIVDHTYDAVVVGAGGAGLRAAFGLVAEGFKTAVITKLFPTRSHTVAAQGGINAALGNMEDDNWQWHMYDTVKGSDWLGDQDAIHYMTREAPKAVIELENYGMPFSRTPEGKIYQRAFGADRTGHSLLHTLYGQSLRYDCNYFIEYFALDLIMEDGECRGVIALCLEDGSIHRIRANNTVLATGGFGRAYFSCTSAHTCTGDGNAMVARAGLPCQDLEFVQFHPTGIYGAGCLITEGCRGEGGYLINSQGERFMERYAPVAKDLASRDVVSRSMTIEMREGRGCGPEKDHVYLQLHHLPAEQLHQRLPGISETAMIFAGVDVTREPIPVLPTVHYNMGGVPTNYKGQVLTTVNNKDTVVKGLYACGEAASSSVHGANRLGANSLLDLVVFGRACAKTIAEEHKPGEKFADIKENAGEASVANLDWCRYANGSIPTATLRLQMQKTMQTHAAVFRTEETLKEGCKQMEKLYSNLKDLKVFDNSLVWNSDLVETLELQNLMLNACQTIVGAENRKESRGAHAREDYKTRIDEYDYSKPLEGQTKKPADQHWRKHTLATIDPKTGKVSLRYRAVIDDTLDKNECSHVPPAIRSY</sequence>
<keyword evidence="15" id="KW-0143">Chaperone</keyword>
<dbReference type="PROSITE" id="PS00329">
    <property type="entry name" value="HSP70_2"/>
    <property type="match status" value="1"/>
</dbReference>
<evidence type="ECO:0000256" key="12">
    <source>
        <dbReference type="ARBA" id="ARBA00023002"/>
    </source>
</evidence>
<feature type="active site" description="Proton acceptor" evidence="16">
    <location>
        <position position="1004"/>
    </location>
</feature>
<evidence type="ECO:0000256" key="13">
    <source>
        <dbReference type="ARBA" id="ARBA00023128"/>
    </source>
</evidence>
<dbReference type="CDD" id="cd24028">
    <property type="entry name" value="ASKHA_NBD_HSP70_HSPA1-like"/>
    <property type="match status" value="1"/>
</dbReference>
<dbReference type="PANTHER" id="PTHR11632:SF51">
    <property type="entry name" value="SUCCINATE DEHYDROGENASE [UBIQUINONE] FLAVOPROTEIN SUBUNIT, MITOCHONDRIAL"/>
    <property type="match status" value="1"/>
</dbReference>
<feature type="domain" description="Peptidase S1" evidence="21">
    <location>
        <begin position="446"/>
        <end position="745"/>
    </location>
</feature>
<dbReference type="Gene3D" id="2.40.10.10">
    <property type="entry name" value="Trypsin-like serine proteases"/>
    <property type="match status" value="1"/>
</dbReference>
<evidence type="ECO:0000256" key="1">
    <source>
        <dbReference type="ARBA" id="ARBA00004443"/>
    </source>
</evidence>
<evidence type="ECO:0000256" key="16">
    <source>
        <dbReference type="PIRSR" id="PIRSR611281-1"/>
    </source>
</evidence>
<keyword evidence="4 20" id="KW-0813">Transport</keyword>
<dbReference type="CDD" id="cd00190">
    <property type="entry name" value="Tryp_SPc"/>
    <property type="match status" value="1"/>
</dbReference>
<dbReference type="FunFam" id="4.10.80.40:FF:000004">
    <property type="entry name" value="Succinate dehydrogenase [ubiquinone] flavoprotein subunit, mitochondrial"/>
    <property type="match status" value="1"/>
</dbReference>
<dbReference type="FunFam" id="3.90.700.10:FF:000001">
    <property type="entry name" value="Mitochondrial succinate dehydrogenase flavoprotein subunit"/>
    <property type="match status" value="1"/>
</dbReference>
<keyword evidence="23" id="KW-1185">Reference proteome</keyword>
<dbReference type="Gene3D" id="1.20.58.100">
    <property type="entry name" value="Fumarate reductase/succinate dehydrogenase flavoprotein-like, C-terminal domain"/>
    <property type="match status" value="1"/>
</dbReference>
<feature type="binding site" evidence="18">
    <location>
        <position position="1104"/>
    </location>
    <ligand>
        <name>FAD</name>
        <dbReference type="ChEBI" id="CHEBI:57692"/>
    </ligand>
</feature>
<dbReference type="InterPro" id="IPR030664">
    <property type="entry name" value="SdhA/FrdA/AprA"/>
</dbReference>
<dbReference type="InterPro" id="IPR018181">
    <property type="entry name" value="Heat_shock_70_CS"/>
</dbReference>
<protein>
    <recommendedName>
        <fullName evidence="20">Succinate dehydrogenase [ubiquinone] flavoprotein subunit, mitochondrial</fullName>
        <ecNumber evidence="20">1.3.5.1</ecNumber>
    </recommendedName>
</protein>
<feature type="binding site" evidence="17">
    <location>
        <position position="972"/>
    </location>
    <ligand>
        <name>substrate</name>
    </ligand>
</feature>
<dbReference type="SUPFAM" id="SSF46977">
    <property type="entry name" value="Succinate dehydrogenase/fumarate reductase flavoprotein C-terminal domain"/>
    <property type="match status" value="1"/>
</dbReference>
<dbReference type="EMBL" id="JABDTM020027496">
    <property type="protein sequence ID" value="KAH0810414.1"/>
    <property type="molecule type" value="Genomic_DNA"/>
</dbReference>
<evidence type="ECO:0000256" key="9">
    <source>
        <dbReference type="ARBA" id="ARBA00022840"/>
    </source>
</evidence>
<evidence type="ECO:0000313" key="23">
    <source>
        <dbReference type="Proteomes" id="UP000719412"/>
    </source>
</evidence>
<feature type="binding site" evidence="17">
    <location>
        <position position="1115"/>
    </location>
    <ligand>
        <name>substrate</name>
    </ligand>
</feature>
<dbReference type="InterPro" id="IPR037099">
    <property type="entry name" value="Fum_R/Succ_DH_flav-like_C_sf"/>
</dbReference>
<evidence type="ECO:0000256" key="2">
    <source>
        <dbReference type="ARBA" id="ARBA00007381"/>
    </source>
</evidence>
<reference evidence="22" key="1">
    <citation type="journal article" date="2020" name="J Insects Food Feed">
        <title>The yellow mealworm (Tenebrio molitor) genome: a resource for the emerging insects as food and feed industry.</title>
        <authorList>
            <person name="Eriksson T."/>
            <person name="Andere A."/>
            <person name="Kelstrup H."/>
            <person name="Emery V."/>
            <person name="Picard C."/>
        </authorList>
    </citation>
    <scope>NUCLEOTIDE SEQUENCE</scope>
    <source>
        <strain evidence="22">Stoneville</strain>
        <tissue evidence="22">Whole head</tissue>
    </source>
</reference>
<evidence type="ECO:0000256" key="6">
    <source>
        <dbReference type="ARBA" id="ARBA00022741"/>
    </source>
</evidence>
<dbReference type="InterPro" id="IPR013126">
    <property type="entry name" value="Hsp_70_fam"/>
</dbReference>
<dbReference type="PROSITE" id="PS00134">
    <property type="entry name" value="TRYPSIN_HIS"/>
    <property type="match status" value="1"/>
</dbReference>
<dbReference type="FunFam" id="3.50.50.60:FF:000026">
    <property type="entry name" value="Succinate dehydrogenase flavoprotein subunit"/>
    <property type="match status" value="1"/>
</dbReference>
<dbReference type="InterPro" id="IPR014006">
    <property type="entry name" value="Succ_Dhase_FrdA_Gneg"/>
</dbReference>
<dbReference type="InterPro" id="IPR001254">
    <property type="entry name" value="Trypsin_dom"/>
</dbReference>
<keyword evidence="10 20" id="KW-0809">Transit peptide</keyword>
<name>A0A8J6L3J6_TENMO</name>
<dbReference type="GO" id="GO:0008177">
    <property type="term" value="F:succinate dehydrogenase (quinone) activity"/>
    <property type="evidence" value="ECO:0007669"/>
    <property type="project" value="UniProtKB-EC"/>
</dbReference>
<keyword evidence="20" id="KW-0816">Tricarboxylic acid cycle</keyword>
<dbReference type="SUPFAM" id="SSF53067">
    <property type="entry name" value="Actin-like ATPase domain"/>
    <property type="match status" value="2"/>
</dbReference>
<keyword evidence="12 20" id="KW-0560">Oxidoreductase</keyword>
<dbReference type="FunFam" id="3.30.420.40:FF:000046">
    <property type="entry name" value="Chaperone protein HscA"/>
    <property type="match status" value="1"/>
</dbReference>
<dbReference type="GO" id="GO:0004252">
    <property type="term" value="F:serine-type endopeptidase activity"/>
    <property type="evidence" value="ECO:0007669"/>
    <property type="project" value="InterPro"/>
</dbReference>
<dbReference type="SUPFAM" id="SSF100920">
    <property type="entry name" value="Heat shock protein 70kD (HSP70), peptide-binding domain"/>
    <property type="match status" value="1"/>
</dbReference>
<evidence type="ECO:0000256" key="20">
    <source>
        <dbReference type="RuleBase" id="RU362051"/>
    </source>
</evidence>
<feature type="binding site" evidence="17">
    <location>
        <position position="1071"/>
    </location>
    <ligand>
        <name>substrate</name>
    </ligand>
</feature>
<keyword evidence="14 20" id="KW-0472">Membrane</keyword>
<dbReference type="InterPro" id="IPR043504">
    <property type="entry name" value="Peptidase_S1_PA_chymotrypsin"/>
</dbReference>
<dbReference type="SMART" id="SM00020">
    <property type="entry name" value="Tryp_SPc"/>
    <property type="match status" value="1"/>
</dbReference>
<feature type="binding site" evidence="18">
    <location>
        <begin position="773"/>
        <end position="788"/>
    </location>
    <ligand>
        <name>FAD</name>
        <dbReference type="ChEBI" id="CHEBI:57692"/>
    </ligand>
</feature>
<evidence type="ECO:0000313" key="22">
    <source>
        <dbReference type="EMBL" id="KAH0810414.1"/>
    </source>
</evidence>
<dbReference type="InterPro" id="IPR009003">
    <property type="entry name" value="Peptidase_S1_PA"/>
</dbReference>
<proteinExistence type="inferred from homology"/>
<comment type="subcellular location">
    <subcellularLocation>
        <location evidence="1 20">Mitochondrion inner membrane</location>
        <topology evidence="1 20">Peripheral membrane protein</topology>
        <orientation evidence="1 20">Matrix side</orientation>
    </subcellularLocation>
</comment>
<dbReference type="GO" id="GO:0006099">
    <property type="term" value="P:tricarboxylic acid cycle"/>
    <property type="evidence" value="ECO:0007669"/>
    <property type="project" value="UniProtKB-UniPathway"/>
</dbReference>
<dbReference type="Pfam" id="PF00890">
    <property type="entry name" value="FAD_binding_2"/>
    <property type="match status" value="1"/>
</dbReference>
<dbReference type="Pfam" id="PF02910">
    <property type="entry name" value="Succ_DH_flav_C"/>
    <property type="match status" value="1"/>
</dbReference>
<feature type="binding site" evidence="17">
    <location>
        <position position="960"/>
    </location>
    <ligand>
        <name>substrate</name>
    </ligand>
</feature>
<comment type="similarity">
    <text evidence="3 20">Belongs to the FAD-dependent oxidoreductase 2 family. FRD/SDH subfamily.</text>
</comment>
<gene>
    <name evidence="22" type="ORF">GEV33_012372</name>
</gene>
<keyword evidence="7" id="KW-0999">Mitochondrion inner membrane</keyword>
<dbReference type="PRINTS" id="PR00301">
    <property type="entry name" value="HEATSHOCK70"/>
</dbReference>
<dbReference type="FunFam" id="3.90.640.10:FF:000003">
    <property type="entry name" value="Molecular chaperone DnaK"/>
    <property type="match status" value="1"/>
</dbReference>
<dbReference type="Gene3D" id="2.60.34.10">
    <property type="entry name" value="Substrate Binding Domain Of DNAk, Chain A, domain 1"/>
    <property type="match status" value="1"/>
</dbReference>
<dbReference type="InterPro" id="IPR036188">
    <property type="entry name" value="FAD/NAD-bd_sf"/>
</dbReference>
<evidence type="ECO:0000256" key="3">
    <source>
        <dbReference type="ARBA" id="ARBA00008040"/>
    </source>
</evidence>
<dbReference type="GO" id="GO:0006508">
    <property type="term" value="P:proteolysis"/>
    <property type="evidence" value="ECO:0007669"/>
    <property type="project" value="InterPro"/>
</dbReference>
<evidence type="ECO:0000256" key="10">
    <source>
        <dbReference type="ARBA" id="ARBA00022946"/>
    </source>
</evidence>
<evidence type="ECO:0000256" key="17">
    <source>
        <dbReference type="PIRSR" id="PIRSR611281-2"/>
    </source>
</evidence>
<dbReference type="Pfam" id="PF00012">
    <property type="entry name" value="HSP70"/>
    <property type="match status" value="1"/>
</dbReference>
<keyword evidence="6" id="KW-0547">Nucleotide-binding</keyword>
<dbReference type="SUPFAM" id="SSF51905">
    <property type="entry name" value="FAD/NAD(P)-binding domain"/>
    <property type="match status" value="1"/>
</dbReference>
<keyword evidence="13" id="KW-0496">Mitochondrion</keyword>
<dbReference type="InterPro" id="IPR003953">
    <property type="entry name" value="FAD-dep_OxRdtase_2_FAD-bd"/>
</dbReference>
<feature type="binding site" evidence="18">
    <location>
        <position position="939"/>
    </location>
    <ligand>
        <name>FAD</name>
        <dbReference type="ChEBI" id="CHEBI:57692"/>
    </ligand>
</feature>
<dbReference type="Gene3D" id="3.90.640.10">
    <property type="entry name" value="Actin, Chain A, domain 4"/>
    <property type="match status" value="1"/>
</dbReference>
<comment type="pathway">
    <text evidence="20">Carbohydrate metabolism; tricarboxylic acid cycle; fumarate from succinate (eukaryal route): step 1/1.</text>
</comment>
<keyword evidence="9" id="KW-0067">ATP-binding</keyword>
<dbReference type="GO" id="GO:0140662">
    <property type="term" value="F:ATP-dependent protein folding chaperone"/>
    <property type="evidence" value="ECO:0007669"/>
    <property type="project" value="InterPro"/>
</dbReference>
<keyword evidence="5 18" id="KW-0285">Flavoprotein</keyword>
<dbReference type="UniPathway" id="UPA00223">
    <property type="reaction ID" value="UER01006"/>
</dbReference>
<evidence type="ECO:0000256" key="7">
    <source>
        <dbReference type="ARBA" id="ARBA00022792"/>
    </source>
</evidence>
<dbReference type="GO" id="GO:0005524">
    <property type="term" value="F:ATP binding"/>
    <property type="evidence" value="ECO:0007669"/>
    <property type="project" value="UniProtKB-KW"/>
</dbReference>
<reference evidence="22" key="2">
    <citation type="submission" date="2021-08" db="EMBL/GenBank/DDBJ databases">
        <authorList>
            <person name="Eriksson T."/>
        </authorList>
    </citation>
    <scope>NUCLEOTIDE SEQUENCE</scope>
    <source>
        <strain evidence="22">Stoneville</strain>
        <tissue evidence="22">Whole head</tissue>
    </source>
</reference>
<evidence type="ECO:0000256" key="14">
    <source>
        <dbReference type="ARBA" id="ARBA00023136"/>
    </source>
</evidence>
<dbReference type="NCBIfam" id="TIGR01816">
    <property type="entry name" value="sdhA_forward"/>
    <property type="match status" value="1"/>
</dbReference>
<dbReference type="InterPro" id="IPR003952">
    <property type="entry name" value="FRD_SDH_FAD_BS"/>
</dbReference>
<dbReference type="EC" id="1.3.5.1" evidence="20"/>
<keyword evidence="11 20" id="KW-0249">Electron transport</keyword>
<dbReference type="InterPro" id="IPR018114">
    <property type="entry name" value="TRYPSIN_HIS"/>
</dbReference>
<dbReference type="PROSITE" id="PS00297">
    <property type="entry name" value="HSP70_1"/>
    <property type="match status" value="1"/>
</dbReference>
<evidence type="ECO:0000256" key="5">
    <source>
        <dbReference type="ARBA" id="ARBA00022630"/>
    </source>
</evidence>
<dbReference type="InterPro" id="IPR027477">
    <property type="entry name" value="Succ_DH/fumarate_Rdtase_cat_sf"/>
</dbReference>
<dbReference type="GO" id="GO:0050660">
    <property type="term" value="F:flavin adenine dinucleotide binding"/>
    <property type="evidence" value="ECO:0007669"/>
    <property type="project" value="InterPro"/>
</dbReference>
<keyword evidence="8 18" id="KW-0274">FAD</keyword>
<dbReference type="GO" id="GO:0009055">
    <property type="term" value="F:electron transfer activity"/>
    <property type="evidence" value="ECO:0007669"/>
    <property type="project" value="TreeGrafter"/>
</dbReference>
<dbReference type="NCBIfam" id="TIGR01812">
    <property type="entry name" value="sdhA_frdA_Gneg"/>
    <property type="match status" value="1"/>
</dbReference>
<evidence type="ECO:0000256" key="8">
    <source>
        <dbReference type="ARBA" id="ARBA00022827"/>
    </source>
</evidence>
<comment type="cofactor">
    <cofactor evidence="18">
        <name>FAD</name>
        <dbReference type="ChEBI" id="CHEBI:57692"/>
    </cofactor>
    <text evidence="18">Flavinylated by SdhE, about 5% flavinylation occurs in the absence of SdhE.</text>
</comment>
<dbReference type="InterPro" id="IPR015939">
    <property type="entry name" value="Fum_Rdtase/Succ_DH_flav-like_C"/>
</dbReference>
<organism evidence="22 23">
    <name type="scientific">Tenebrio molitor</name>
    <name type="common">Yellow mealworm beetle</name>
    <dbReference type="NCBI Taxonomy" id="7067"/>
    <lineage>
        <taxon>Eukaryota</taxon>
        <taxon>Metazoa</taxon>
        <taxon>Ecdysozoa</taxon>
        <taxon>Arthropoda</taxon>
        <taxon>Hexapoda</taxon>
        <taxon>Insecta</taxon>
        <taxon>Pterygota</taxon>
        <taxon>Neoptera</taxon>
        <taxon>Endopterygota</taxon>
        <taxon>Coleoptera</taxon>
        <taxon>Polyphaga</taxon>
        <taxon>Cucujiformia</taxon>
        <taxon>Tenebrionidae</taxon>
        <taxon>Tenebrio</taxon>
    </lineage>
</organism>
<evidence type="ECO:0000256" key="19">
    <source>
        <dbReference type="PIRSR" id="PIRSR611281-4"/>
    </source>
</evidence>
<dbReference type="InterPro" id="IPR011281">
    <property type="entry name" value="Succ_DH_flav_su_fwd"/>
</dbReference>
<comment type="caution">
    <text evidence="22">The sequence shown here is derived from an EMBL/GenBank/DDBJ whole genome shotgun (WGS) entry which is preliminary data.</text>
</comment>
<feature type="modified residue" description="Tele-8alpha-FAD histidine" evidence="19">
    <location>
        <position position="781"/>
    </location>
</feature>
<evidence type="ECO:0000259" key="21">
    <source>
        <dbReference type="PROSITE" id="PS50240"/>
    </source>
</evidence>
<dbReference type="Proteomes" id="UP000719412">
    <property type="component" value="Unassembled WGS sequence"/>
</dbReference>
<dbReference type="Pfam" id="PF00089">
    <property type="entry name" value="Trypsin"/>
    <property type="match status" value="1"/>
</dbReference>
<dbReference type="Gene3D" id="4.10.80.40">
    <property type="entry name" value="succinate dehydrogenase protein domain"/>
    <property type="match status" value="1"/>
</dbReference>
<evidence type="ECO:0000256" key="18">
    <source>
        <dbReference type="PIRSR" id="PIRSR611281-3"/>
    </source>
</evidence>